<gene>
    <name evidence="2" type="ORF">OCGS_1976</name>
</gene>
<dbReference type="GO" id="GO:0016791">
    <property type="term" value="F:phosphatase activity"/>
    <property type="evidence" value="ECO:0007669"/>
    <property type="project" value="TreeGrafter"/>
</dbReference>
<dbReference type="AlphaFoldDB" id="K2I4Z1"/>
<dbReference type="GO" id="GO:0110154">
    <property type="term" value="P:RNA decapping"/>
    <property type="evidence" value="ECO:0007669"/>
    <property type="project" value="TreeGrafter"/>
</dbReference>
<dbReference type="Proteomes" id="UP000006765">
    <property type="component" value="Unassembled WGS sequence"/>
</dbReference>
<sequence length="263" mass="29031">MIYAIGDIHGQAAALDRALALIETDGGPDAPVVFLGDYTDRGPDSRGVLDRLIDGRDAGRPWRFVMGNHDRMFLRFVTDGAQNDDRIKSGLSWMNRRLGGTTTLASYGLRSREGAAFLHTNNGGRETLSSYDIDGRRLGPQELVIAAREAVPEAHIQFLATLDLWVADGPLLFVHAGLRPGIPIERQDPDDLLWIRQGWLEDTRDHGPLVVHGHTALDHPRHYGNRVNLDGGAGYGNPLVPVVFEGRESWTLTPRGRVPLRPD</sequence>
<keyword evidence="3" id="KW-1185">Reference proteome</keyword>
<dbReference type="Gene3D" id="3.60.21.10">
    <property type="match status" value="1"/>
</dbReference>
<dbReference type="InterPro" id="IPR050126">
    <property type="entry name" value="Ap4A_hydrolase"/>
</dbReference>
<evidence type="ECO:0000313" key="3">
    <source>
        <dbReference type="Proteomes" id="UP000006765"/>
    </source>
</evidence>
<organism evidence="2 3">
    <name type="scientific">Oceaniovalibus guishaninsula JLT2003</name>
    <dbReference type="NCBI Taxonomy" id="1231392"/>
    <lineage>
        <taxon>Bacteria</taxon>
        <taxon>Pseudomonadati</taxon>
        <taxon>Pseudomonadota</taxon>
        <taxon>Alphaproteobacteria</taxon>
        <taxon>Rhodobacterales</taxon>
        <taxon>Roseobacteraceae</taxon>
        <taxon>Oceaniovalibus</taxon>
    </lineage>
</organism>
<dbReference type="InterPro" id="IPR029052">
    <property type="entry name" value="Metallo-depent_PP-like"/>
</dbReference>
<dbReference type="InterPro" id="IPR004843">
    <property type="entry name" value="Calcineurin-like_PHP"/>
</dbReference>
<dbReference type="EMBL" id="AMGO01000046">
    <property type="protein sequence ID" value="EKE43995.1"/>
    <property type="molecule type" value="Genomic_DNA"/>
</dbReference>
<dbReference type="PATRIC" id="fig|1231392.3.peg.1986"/>
<comment type="caution">
    <text evidence="2">The sequence shown here is derived from an EMBL/GenBank/DDBJ whole genome shotgun (WGS) entry which is preliminary data.</text>
</comment>
<dbReference type="GO" id="GO:0008803">
    <property type="term" value="F:bis(5'-nucleosyl)-tetraphosphatase (symmetrical) activity"/>
    <property type="evidence" value="ECO:0007669"/>
    <property type="project" value="TreeGrafter"/>
</dbReference>
<dbReference type="OrthoDB" id="9807890at2"/>
<dbReference type="RefSeq" id="WP_007427128.1">
    <property type="nucleotide sequence ID" value="NZ_AMGO01000046.1"/>
</dbReference>
<accession>K2I4Z1</accession>
<dbReference type="eggNOG" id="COG0639">
    <property type="taxonomic scope" value="Bacteria"/>
</dbReference>
<dbReference type="STRING" id="1231392.OCGS_1976"/>
<evidence type="ECO:0000259" key="1">
    <source>
        <dbReference type="Pfam" id="PF00149"/>
    </source>
</evidence>
<protein>
    <submittedName>
        <fullName evidence="2">Serine/threonine protein phosphatase family protein</fullName>
    </submittedName>
</protein>
<dbReference type="SUPFAM" id="SSF56300">
    <property type="entry name" value="Metallo-dependent phosphatases"/>
    <property type="match status" value="1"/>
</dbReference>
<dbReference type="PANTHER" id="PTHR42850">
    <property type="entry name" value="METALLOPHOSPHOESTERASE"/>
    <property type="match status" value="1"/>
</dbReference>
<feature type="domain" description="Calcineurin-like phosphoesterase" evidence="1">
    <location>
        <begin position="2"/>
        <end position="224"/>
    </location>
</feature>
<dbReference type="Pfam" id="PF00149">
    <property type="entry name" value="Metallophos"/>
    <property type="match status" value="1"/>
</dbReference>
<dbReference type="PANTHER" id="PTHR42850:SF4">
    <property type="entry name" value="ZINC-DEPENDENT ENDOPOLYPHOSPHATASE"/>
    <property type="match status" value="1"/>
</dbReference>
<dbReference type="GO" id="GO:0005737">
    <property type="term" value="C:cytoplasm"/>
    <property type="evidence" value="ECO:0007669"/>
    <property type="project" value="TreeGrafter"/>
</dbReference>
<reference evidence="2 3" key="1">
    <citation type="journal article" date="2012" name="J. Bacteriol.">
        <title>Draft Genome Sequence of Oceaniovalibus guishaninsula JLT2003T.</title>
        <authorList>
            <person name="Tang K."/>
            <person name="Liu K."/>
            <person name="Jiao N."/>
        </authorList>
    </citation>
    <scope>NUCLEOTIDE SEQUENCE [LARGE SCALE GENOMIC DNA]</scope>
    <source>
        <strain evidence="2 3">JLT2003</strain>
    </source>
</reference>
<proteinExistence type="predicted"/>
<name>K2I4Z1_9RHOB</name>
<evidence type="ECO:0000313" key="2">
    <source>
        <dbReference type="EMBL" id="EKE43995.1"/>
    </source>
</evidence>